<dbReference type="AlphaFoldDB" id="A0AAX0Q7I6"/>
<sequence length="455" mass="48645">MQPSLDVRNPATNEVIGTIKNTTPDDVDMCVSAAQEILPVWEKTAASKRAVLFVNAASLIRSRVDGLAALLTTEQGKPLREARDEILGSAHVFEYYASVCGSIPGDARDLPGYGYLNVVRKPLGVCAAIIPWNMPVMIFAWKAGAALACGNAVLAKPSKTAPLTIIKIAEALHEGGFPKEALQIVTGSGEQTGSALITHPDVRHISFTGSIVSGKAVSVLAAPHLKKLTLELGGNDSFIVTRTADIEAAVKAAVRNRFYNCGQVCTSAKRILVDEHIAEDFVHKAEVMLSGYVVGNGLEKVNMGPLNNANQLALIEAFVEGVLDRDEAQLVYGGKRLDMPGNFYAPTLLKNVSPLAVSEEIFGPVMSVIPFGSADEALDIANSTMYGLGSSVWTSEINTARRFAEGLRCGVVWVNKHLTLPPEMPFGGVGNSGFGRENGRDFVYEYTEPKSILFG</sequence>
<dbReference type="SUPFAM" id="SSF53720">
    <property type="entry name" value="ALDH-like"/>
    <property type="match status" value="1"/>
</dbReference>
<comment type="caution">
    <text evidence="5">The sequence shown here is derived from an EMBL/GenBank/DDBJ whole genome shotgun (WGS) entry which is preliminary data.</text>
</comment>
<dbReference type="Gene3D" id="3.40.309.10">
    <property type="entry name" value="Aldehyde Dehydrogenase, Chain A, domain 2"/>
    <property type="match status" value="1"/>
</dbReference>
<evidence type="ECO:0000313" key="5">
    <source>
        <dbReference type="EMBL" id="PAV09096.1"/>
    </source>
</evidence>
<evidence type="ECO:0000259" key="4">
    <source>
        <dbReference type="Pfam" id="PF00171"/>
    </source>
</evidence>
<dbReference type="Pfam" id="PF00171">
    <property type="entry name" value="Aldedh"/>
    <property type="match status" value="1"/>
</dbReference>
<keyword evidence="6" id="KW-1185">Reference proteome</keyword>
<dbReference type="InterPro" id="IPR016162">
    <property type="entry name" value="Ald_DH_N"/>
</dbReference>
<comment type="subunit">
    <text evidence="2">Homotetramer.</text>
</comment>
<organism evidence="5 6">
    <name type="scientific">Methanocorpusculum parvum</name>
    <dbReference type="NCBI Taxonomy" id="2193"/>
    <lineage>
        <taxon>Archaea</taxon>
        <taxon>Methanobacteriati</taxon>
        <taxon>Methanobacteriota</taxon>
        <taxon>Stenosarchaea group</taxon>
        <taxon>Methanomicrobia</taxon>
        <taxon>Methanomicrobiales</taxon>
        <taxon>Methanocorpusculaceae</taxon>
        <taxon>Methanocorpusculum</taxon>
    </lineage>
</organism>
<gene>
    <name evidence="5" type="ORF">ASJ83_01645</name>
</gene>
<dbReference type="InterPro" id="IPR016161">
    <property type="entry name" value="Ald_DH/histidinol_DH"/>
</dbReference>
<reference evidence="5 6" key="1">
    <citation type="journal article" date="2017" name="BMC Genomics">
        <title>Genomic analysis of methanogenic archaea reveals a shift towards energy conservation.</title>
        <authorList>
            <person name="Gilmore S.P."/>
            <person name="Henske J.K."/>
            <person name="Sexton J.A."/>
            <person name="Solomon K.V."/>
            <person name="Seppala S."/>
            <person name="Yoo J.I."/>
            <person name="Huyett L.M."/>
            <person name="Pressman A."/>
            <person name="Cogan J.Z."/>
            <person name="Kivenson V."/>
            <person name="Peng X."/>
            <person name="Tan Y."/>
            <person name="Valentine D.L."/>
            <person name="O'Malley M.A."/>
        </authorList>
    </citation>
    <scope>NUCLEOTIDE SEQUENCE [LARGE SCALE GENOMIC DNA]</scope>
    <source>
        <strain evidence="5 6">XII</strain>
    </source>
</reference>
<name>A0AAX0Q7I6_9EURY</name>
<dbReference type="InterPro" id="IPR015590">
    <property type="entry name" value="Aldehyde_DH_dom"/>
</dbReference>
<proteinExistence type="inferred from homology"/>
<feature type="domain" description="Aldehyde dehydrogenase" evidence="4">
    <location>
        <begin position="4"/>
        <end position="452"/>
    </location>
</feature>
<dbReference type="EMBL" id="LMVO01000023">
    <property type="protein sequence ID" value="PAV09096.1"/>
    <property type="molecule type" value="Genomic_DNA"/>
</dbReference>
<evidence type="ECO:0000256" key="1">
    <source>
        <dbReference type="ARBA" id="ARBA00009986"/>
    </source>
</evidence>
<dbReference type="PANTHER" id="PTHR11699">
    <property type="entry name" value="ALDEHYDE DEHYDROGENASE-RELATED"/>
    <property type="match status" value="1"/>
</dbReference>
<comment type="similarity">
    <text evidence="1">Belongs to the aldehyde dehydrogenase family.</text>
</comment>
<dbReference type="Proteomes" id="UP000243820">
    <property type="component" value="Unassembled WGS sequence"/>
</dbReference>
<dbReference type="InterPro" id="IPR016163">
    <property type="entry name" value="Ald_DH_C"/>
</dbReference>
<evidence type="ECO:0000256" key="3">
    <source>
        <dbReference type="ARBA" id="ARBA00023002"/>
    </source>
</evidence>
<evidence type="ECO:0000313" key="6">
    <source>
        <dbReference type="Proteomes" id="UP000243820"/>
    </source>
</evidence>
<dbReference type="GO" id="GO:0016620">
    <property type="term" value="F:oxidoreductase activity, acting on the aldehyde or oxo group of donors, NAD or NADP as acceptor"/>
    <property type="evidence" value="ECO:0007669"/>
    <property type="project" value="InterPro"/>
</dbReference>
<protein>
    <recommendedName>
        <fullName evidence="4">Aldehyde dehydrogenase domain-containing protein</fullName>
    </recommendedName>
</protein>
<dbReference type="RefSeq" id="WP_095642262.1">
    <property type="nucleotide sequence ID" value="NZ_LMVO01000023.1"/>
</dbReference>
<keyword evidence="3" id="KW-0560">Oxidoreductase</keyword>
<dbReference type="Gene3D" id="3.40.605.10">
    <property type="entry name" value="Aldehyde Dehydrogenase, Chain A, domain 1"/>
    <property type="match status" value="1"/>
</dbReference>
<accession>A0AAX0Q7I6</accession>
<evidence type="ECO:0000256" key="2">
    <source>
        <dbReference type="ARBA" id="ARBA00011881"/>
    </source>
</evidence>
<dbReference type="FunFam" id="3.40.605.10:FF:000007">
    <property type="entry name" value="NAD/NADP-dependent betaine aldehyde dehydrogenase"/>
    <property type="match status" value="1"/>
</dbReference>